<dbReference type="PANTHER" id="PTHR30572:SF18">
    <property type="entry name" value="ABC-TYPE MACROLIDE FAMILY EXPORT SYSTEM PERMEASE COMPONENT 2"/>
    <property type="match status" value="1"/>
</dbReference>
<feature type="transmembrane region" description="Helical" evidence="6">
    <location>
        <begin position="717"/>
        <end position="736"/>
    </location>
</feature>
<evidence type="ECO:0000259" key="7">
    <source>
        <dbReference type="Pfam" id="PF02687"/>
    </source>
</evidence>
<protein>
    <submittedName>
        <fullName evidence="9">ABC transporter permease</fullName>
    </submittedName>
</protein>
<feature type="domain" description="ABC3 transporter permease C-terminal" evidence="7">
    <location>
        <begin position="667"/>
        <end position="781"/>
    </location>
</feature>
<dbReference type="Proteomes" id="UP000276603">
    <property type="component" value="Unassembled WGS sequence"/>
</dbReference>
<dbReference type="InterPro" id="IPR003838">
    <property type="entry name" value="ABC3_permease_C"/>
</dbReference>
<proteinExistence type="predicted"/>
<dbReference type="EMBL" id="RBCJ01000001">
    <property type="protein sequence ID" value="RKN82900.1"/>
    <property type="molecule type" value="Genomic_DNA"/>
</dbReference>
<dbReference type="GO" id="GO:0022857">
    <property type="term" value="F:transmembrane transporter activity"/>
    <property type="evidence" value="ECO:0007669"/>
    <property type="project" value="TreeGrafter"/>
</dbReference>
<comment type="subcellular location">
    <subcellularLocation>
        <location evidence="1">Cell membrane</location>
        <topology evidence="1">Multi-pass membrane protein</topology>
    </subcellularLocation>
</comment>
<evidence type="ECO:0000256" key="1">
    <source>
        <dbReference type="ARBA" id="ARBA00004651"/>
    </source>
</evidence>
<dbReference type="PANTHER" id="PTHR30572">
    <property type="entry name" value="MEMBRANE COMPONENT OF TRANSPORTER-RELATED"/>
    <property type="match status" value="1"/>
</dbReference>
<evidence type="ECO:0000313" key="10">
    <source>
        <dbReference type="Proteomes" id="UP000276603"/>
    </source>
</evidence>
<dbReference type="InterPro" id="IPR025857">
    <property type="entry name" value="MacB_PCD"/>
</dbReference>
<dbReference type="Pfam" id="PF12704">
    <property type="entry name" value="MacB_PCD"/>
    <property type="match status" value="2"/>
</dbReference>
<evidence type="ECO:0000256" key="3">
    <source>
        <dbReference type="ARBA" id="ARBA00022692"/>
    </source>
</evidence>
<feature type="transmembrane region" description="Helical" evidence="6">
    <location>
        <begin position="328"/>
        <end position="355"/>
    </location>
</feature>
<feature type="transmembrane region" description="Helical" evidence="6">
    <location>
        <begin position="375"/>
        <end position="398"/>
    </location>
</feature>
<feature type="domain" description="ABC3 transporter permease C-terminal" evidence="7">
    <location>
        <begin position="287"/>
        <end position="391"/>
    </location>
</feature>
<evidence type="ECO:0000256" key="6">
    <source>
        <dbReference type="SAM" id="Phobius"/>
    </source>
</evidence>
<evidence type="ECO:0000313" key="9">
    <source>
        <dbReference type="EMBL" id="RKN82900.1"/>
    </source>
</evidence>
<keyword evidence="3 6" id="KW-0812">Transmembrane</keyword>
<dbReference type="GO" id="GO:0005886">
    <property type="term" value="C:plasma membrane"/>
    <property type="evidence" value="ECO:0007669"/>
    <property type="project" value="UniProtKB-SubCell"/>
</dbReference>
<dbReference type="OrthoDB" id="8740261at2"/>
<reference evidence="9 10" key="1">
    <citation type="submission" date="2018-10" db="EMBL/GenBank/DDBJ databases">
        <title>Ulvibacterium marinum gen. nov., sp. nov., a novel marine bacterium of the family Flavobacteriaceae, isolated from a culture of the green alga Ulva prolifera.</title>
        <authorList>
            <person name="Zhang Z."/>
        </authorList>
    </citation>
    <scope>NUCLEOTIDE SEQUENCE [LARGE SCALE GENOMIC DNA]</scope>
    <source>
        <strain evidence="9 10">CCMM003</strain>
    </source>
</reference>
<accession>A0A3B0CCR1</accession>
<keyword evidence="5 6" id="KW-0472">Membrane</keyword>
<evidence type="ECO:0000256" key="4">
    <source>
        <dbReference type="ARBA" id="ARBA00022989"/>
    </source>
</evidence>
<dbReference type="AlphaFoldDB" id="A0A3B0CCR1"/>
<feature type="transmembrane region" description="Helical" evidence="6">
    <location>
        <begin position="419"/>
        <end position="443"/>
    </location>
</feature>
<organism evidence="9 10">
    <name type="scientific">Ulvibacterium marinum</name>
    <dbReference type="NCBI Taxonomy" id="2419782"/>
    <lineage>
        <taxon>Bacteria</taxon>
        <taxon>Pseudomonadati</taxon>
        <taxon>Bacteroidota</taxon>
        <taxon>Flavobacteriia</taxon>
        <taxon>Flavobacteriales</taxon>
        <taxon>Flavobacteriaceae</taxon>
        <taxon>Ulvibacterium</taxon>
    </lineage>
</organism>
<feature type="domain" description="MacB-like periplasmic core" evidence="8">
    <location>
        <begin position="20"/>
        <end position="217"/>
    </location>
</feature>
<name>A0A3B0CCR1_9FLAO</name>
<keyword evidence="4 6" id="KW-1133">Transmembrane helix</keyword>
<sequence>MFKNYLKIAWRNFIQQKWYSFLNMSGLAIGMACSILILLWVRHESSYDTFHANADQIYRLTAIANEDFKAAVSPAGMVEELPQLMPEIESSLRLGYPFEELFEVDGQKFKESSIFYADTNFLEVFTFPLIEGNPKTALSRPDGILLAEITARKFFGSERALGRTIKINNTDTFTVSGVMADVPSNSHLQFNAILPMTYHAKTNSDLINKVWDSFNFYGYFQFRKGTITSEEDLSAAIEKINQIYAARMTEFEITFNLQPLKDIHLHSNLQIDVPGHGNIQYVNIFFVVAFIILIVACINYMNLATARSSRRAKEVGLRKVIGAGRNQLIFQFFGESLMIAFFSLILAIGMVYLALPAFNDLAKKQLELQLGDANIWIGLMAIALITGLISGSYPALFLSGFRPIKVLKGRMKLSGSNLFFRNGLVITQFVVSILLLIGTTVIYTQLNFIQNKNLGYDKSNLIYIPMEGELWGKQEALKTALEQNVLTRDFSIISDLPANLVTGDFDIHWEGKDPNSQVLFPHINADENFLDVFQMTLLEGRGFSKTSSDNHDYLINETAVKIMGMDVENAVGKSLTFRENKGTIIGVVKDFNYKPLQYAIEPLVLQHRKEGSLAVIRTAPKSTENTIAVLEGIYGALNPAYPLSYNFVDTSLDAQYKGEQQMGTIFNVFALLAIFISCLGLYGLSSFMTEQRFKEIGIRKVLGASALRLVNMLSQDFIKLVIIAFFLAIPISWYAMNKWLQEFAFRIDIQWWMFGLAGFSVLFIALSTVSFQSLKAANADPVKSLRTE</sequence>
<dbReference type="InterPro" id="IPR050250">
    <property type="entry name" value="Macrolide_Exporter_MacB"/>
</dbReference>
<comment type="caution">
    <text evidence="9">The sequence shown here is derived from an EMBL/GenBank/DDBJ whole genome shotgun (WGS) entry which is preliminary data.</text>
</comment>
<gene>
    <name evidence="9" type="ORF">D7Z94_03400</name>
</gene>
<evidence type="ECO:0000256" key="5">
    <source>
        <dbReference type="ARBA" id="ARBA00023136"/>
    </source>
</evidence>
<feature type="transmembrane region" description="Helical" evidence="6">
    <location>
        <begin position="281"/>
        <end position="303"/>
    </location>
</feature>
<evidence type="ECO:0000256" key="2">
    <source>
        <dbReference type="ARBA" id="ARBA00022475"/>
    </source>
</evidence>
<keyword evidence="10" id="KW-1185">Reference proteome</keyword>
<dbReference type="Pfam" id="PF02687">
    <property type="entry name" value="FtsX"/>
    <property type="match status" value="2"/>
</dbReference>
<dbReference type="PROSITE" id="PS51257">
    <property type="entry name" value="PROKAR_LIPOPROTEIN"/>
    <property type="match status" value="1"/>
</dbReference>
<dbReference type="RefSeq" id="WP_120710107.1">
    <property type="nucleotide sequence ID" value="NZ_CANMKH010000001.1"/>
</dbReference>
<feature type="transmembrane region" description="Helical" evidence="6">
    <location>
        <begin position="751"/>
        <end position="771"/>
    </location>
</feature>
<feature type="transmembrane region" description="Helical" evidence="6">
    <location>
        <begin position="21"/>
        <end position="41"/>
    </location>
</feature>
<evidence type="ECO:0000259" key="8">
    <source>
        <dbReference type="Pfam" id="PF12704"/>
    </source>
</evidence>
<feature type="domain" description="MacB-like periplasmic core" evidence="8">
    <location>
        <begin position="424"/>
        <end position="591"/>
    </location>
</feature>
<feature type="transmembrane region" description="Helical" evidence="6">
    <location>
        <begin position="665"/>
        <end position="684"/>
    </location>
</feature>
<keyword evidence="2" id="KW-1003">Cell membrane</keyword>